<reference evidence="14" key="1">
    <citation type="submission" date="2014-12" db="EMBL/GenBank/DDBJ databases">
        <title>Insight into the proteome of Arion vulgaris.</title>
        <authorList>
            <person name="Aradska J."/>
            <person name="Bulat T."/>
            <person name="Smidak R."/>
            <person name="Sarate P."/>
            <person name="Gangsoo J."/>
            <person name="Sialana F."/>
            <person name="Bilban M."/>
            <person name="Lubec G."/>
        </authorList>
    </citation>
    <scope>NUCLEOTIDE SEQUENCE</scope>
    <source>
        <tissue evidence="14">Skin</tissue>
    </source>
</reference>
<evidence type="ECO:0000256" key="5">
    <source>
        <dbReference type="ARBA" id="ARBA00022660"/>
    </source>
</evidence>
<evidence type="ECO:0000256" key="6">
    <source>
        <dbReference type="ARBA" id="ARBA00022692"/>
    </source>
</evidence>
<name>A0A0B6YA96_9EUPU</name>
<keyword evidence="11" id="KW-0472">Membrane</keyword>
<dbReference type="EMBL" id="HACG01005881">
    <property type="protein sequence ID" value="CEK52746.1"/>
    <property type="molecule type" value="Transcribed_RNA"/>
</dbReference>
<protein>
    <recommendedName>
        <fullName evidence="3 13">Cytochrome b-c1 complex subunit 8</fullName>
    </recommendedName>
    <alternativeName>
        <fullName evidence="13">Complex III subunit 8</fullName>
    </alternativeName>
</protein>
<evidence type="ECO:0000313" key="14">
    <source>
        <dbReference type="EMBL" id="CEK52746.1"/>
    </source>
</evidence>
<keyword evidence="6" id="KW-0812">Transmembrane</keyword>
<evidence type="ECO:0000256" key="9">
    <source>
        <dbReference type="ARBA" id="ARBA00022989"/>
    </source>
</evidence>
<dbReference type="Pfam" id="PF02939">
    <property type="entry name" value="UcrQ"/>
    <property type="match status" value="1"/>
</dbReference>
<dbReference type="EMBL" id="HACG01005882">
    <property type="protein sequence ID" value="CEK52747.1"/>
    <property type="molecule type" value="Transcribed_RNA"/>
</dbReference>
<evidence type="ECO:0000256" key="1">
    <source>
        <dbReference type="ARBA" id="ARBA00004434"/>
    </source>
</evidence>
<keyword evidence="7 13" id="KW-0999">Mitochondrion inner membrane</keyword>
<dbReference type="GO" id="GO:0006122">
    <property type="term" value="P:mitochondrial electron transport, ubiquinol to cytochrome c"/>
    <property type="evidence" value="ECO:0007669"/>
    <property type="project" value="UniProtKB-UniRule"/>
</dbReference>
<keyword evidence="4 13" id="KW-0813">Transport</keyword>
<keyword evidence="9" id="KW-1133">Transmembrane helix</keyword>
<evidence type="ECO:0000256" key="7">
    <source>
        <dbReference type="ARBA" id="ARBA00022792"/>
    </source>
</evidence>
<evidence type="ECO:0000313" key="15">
    <source>
        <dbReference type="EMBL" id="CEK52747.1"/>
    </source>
</evidence>
<comment type="subunit">
    <text evidence="12 13">Component of the ubiquinol-cytochrome c oxidoreductase (cytochrome b-c1 complex, complex III, CIII), a multisubunit enzyme composed of 11 subunits. The complex is composed of 3 respiratory subunits cytochrome b, cytochrome c1 and Rieske protein UQCRFS1, 2 core protein subunits UQCRC1/QCR1 and UQCRC2/QCR2, and 6 low-molecular weight protein subunits UQCRH/QCR6, UQCRB/QCR7, UQCRQ/QCR8, UQCR10/QCR9, UQCR11/QCR10 and subunit 9, the cleavage product of Rieske protein UQCRFS1. The complex exists as an obligatory dimer and forms supercomplexes (SCs) in the inner mitochondrial membrane with NADH-ubiquinone oxidoreductase (complex I, CI) and cytochrome c oxidase (complex IV, CIV), resulting in different assemblies (supercomplex SCI(1)III(2)IV(1) and megacomplex MCI(2)III(2)IV(2)). Interacts with UQCC6.</text>
</comment>
<evidence type="ECO:0000256" key="12">
    <source>
        <dbReference type="ARBA" id="ARBA00047105"/>
    </source>
</evidence>
<dbReference type="InterPro" id="IPR004205">
    <property type="entry name" value="Cyt_bc1_su8"/>
</dbReference>
<evidence type="ECO:0000256" key="10">
    <source>
        <dbReference type="ARBA" id="ARBA00023128"/>
    </source>
</evidence>
<dbReference type="AlphaFoldDB" id="A0A0B6YA96"/>
<evidence type="ECO:0000256" key="13">
    <source>
        <dbReference type="RuleBase" id="RU368118"/>
    </source>
</evidence>
<dbReference type="PANTHER" id="PTHR12119:SF2">
    <property type="entry name" value="CYTOCHROME B-C1 COMPLEX SUBUNIT 8"/>
    <property type="match status" value="1"/>
</dbReference>
<comment type="subcellular location">
    <subcellularLocation>
        <location evidence="1 13">Mitochondrion inner membrane</location>
        <topology evidence="1 13">Single-pass membrane protein</topology>
    </subcellularLocation>
</comment>
<dbReference type="SUPFAM" id="SSF81508">
    <property type="entry name" value="Ubiquinone-binding protein QP-C of cytochrome bc1 complex (Ubiquinol-cytochrome c reductase)"/>
    <property type="match status" value="1"/>
</dbReference>
<accession>A0A0B6YA96</accession>
<keyword evidence="10 13" id="KW-0496">Mitochondrion</keyword>
<gene>
    <name evidence="14" type="primary">ORF17888</name>
    <name evidence="15" type="synonym">ORF17890</name>
</gene>
<dbReference type="FunFam" id="1.20.5.210:FF:000001">
    <property type="entry name" value="Cytochrome b-c1 complex subunit 8"/>
    <property type="match status" value="1"/>
</dbReference>
<keyword evidence="5 13" id="KW-0679">Respiratory chain</keyword>
<evidence type="ECO:0000256" key="8">
    <source>
        <dbReference type="ARBA" id="ARBA00022982"/>
    </source>
</evidence>
<comment type="function">
    <text evidence="13">Component of the ubiquinol-cytochrome c oxidoreductase, a multisubunit transmembrane complex that is part of the mitochondrial electron transport chain which drives oxidative phosphorylation. The complex plays an important role in the uptake of multiple carbon sources present in different host niches.</text>
</comment>
<evidence type="ECO:0000256" key="4">
    <source>
        <dbReference type="ARBA" id="ARBA00022448"/>
    </source>
</evidence>
<evidence type="ECO:0000256" key="11">
    <source>
        <dbReference type="ARBA" id="ARBA00023136"/>
    </source>
</evidence>
<evidence type="ECO:0000256" key="3">
    <source>
        <dbReference type="ARBA" id="ARBA00016324"/>
    </source>
</evidence>
<organism evidence="14">
    <name type="scientific">Arion vulgaris</name>
    <dbReference type="NCBI Taxonomy" id="1028688"/>
    <lineage>
        <taxon>Eukaryota</taxon>
        <taxon>Metazoa</taxon>
        <taxon>Spiralia</taxon>
        <taxon>Lophotrochozoa</taxon>
        <taxon>Mollusca</taxon>
        <taxon>Gastropoda</taxon>
        <taxon>Heterobranchia</taxon>
        <taxon>Euthyneura</taxon>
        <taxon>Panpulmonata</taxon>
        <taxon>Eupulmonata</taxon>
        <taxon>Stylommatophora</taxon>
        <taxon>Helicina</taxon>
        <taxon>Arionoidea</taxon>
        <taxon>Arionidae</taxon>
        <taxon>Arion</taxon>
    </lineage>
</organism>
<keyword evidence="8 13" id="KW-0249">Electron transport</keyword>
<dbReference type="Gene3D" id="1.20.5.210">
    <property type="entry name" value="Cytochrome b-c1 complex subunit 8"/>
    <property type="match status" value="1"/>
</dbReference>
<dbReference type="GO" id="GO:0045275">
    <property type="term" value="C:respiratory chain complex III"/>
    <property type="evidence" value="ECO:0007669"/>
    <property type="project" value="UniProtKB-UniRule"/>
</dbReference>
<sequence length="83" mass="9666">MGMHWGNMLTNVRGVVIFSISPYEQKAFANAISKGVPNMIRRFNGQVFRVLPPFIGAYLIYDWATKDHEHRKRKDPKEFINDV</sequence>
<dbReference type="GO" id="GO:0005743">
    <property type="term" value="C:mitochondrial inner membrane"/>
    <property type="evidence" value="ECO:0007669"/>
    <property type="project" value="UniProtKB-SubCell"/>
</dbReference>
<comment type="similarity">
    <text evidence="2 13">Belongs to the UQCRQ/QCR8 family.</text>
</comment>
<proteinExistence type="inferred from homology"/>
<evidence type="ECO:0000256" key="2">
    <source>
        <dbReference type="ARBA" id="ARBA00007668"/>
    </source>
</evidence>
<dbReference type="PANTHER" id="PTHR12119">
    <property type="entry name" value="UBIQUINOL-CYTOCHROME C REDUCTASE COMPLEX UBIQUINONE-BINDING PROTEIN QP-C"/>
    <property type="match status" value="1"/>
</dbReference>
<dbReference type="InterPro" id="IPR036642">
    <property type="entry name" value="Cyt_bc1_su8_sf"/>
</dbReference>